<feature type="compositionally biased region" description="Basic and acidic residues" evidence="1">
    <location>
        <begin position="23"/>
        <end position="40"/>
    </location>
</feature>
<gene>
    <name evidence="2" type="ORF">g.53516</name>
</gene>
<name>A0A1B6MVD7_9HEMI</name>
<dbReference type="EMBL" id="GEBQ01000082">
    <property type="protein sequence ID" value="JAT39895.1"/>
    <property type="molecule type" value="Transcribed_RNA"/>
</dbReference>
<dbReference type="AlphaFoldDB" id="A0A1B6MVD7"/>
<evidence type="ECO:0000256" key="1">
    <source>
        <dbReference type="SAM" id="MobiDB-lite"/>
    </source>
</evidence>
<feature type="region of interest" description="Disordered" evidence="1">
    <location>
        <begin position="20"/>
        <end position="40"/>
    </location>
</feature>
<reference evidence="2" key="1">
    <citation type="submission" date="2015-11" db="EMBL/GenBank/DDBJ databases">
        <title>De novo transcriptome assembly of four potential Pierce s Disease insect vectors from Arizona vineyards.</title>
        <authorList>
            <person name="Tassone E.E."/>
        </authorList>
    </citation>
    <scope>NUCLEOTIDE SEQUENCE</scope>
</reference>
<feature type="non-terminal residue" evidence="2">
    <location>
        <position position="106"/>
    </location>
</feature>
<sequence>DKVAAAVVLPASRWGLRRLQRRQASEDNKSRSTEGTVGREDKLRLRHYLPDVDLVFECDVPLQVILPEEAQMAEAAGELTFLATLESAMPVEVSLIGVAPPAVDTR</sequence>
<proteinExistence type="predicted"/>
<accession>A0A1B6MVD7</accession>
<organism evidence="2">
    <name type="scientific">Graphocephala atropunctata</name>
    <dbReference type="NCBI Taxonomy" id="36148"/>
    <lineage>
        <taxon>Eukaryota</taxon>
        <taxon>Metazoa</taxon>
        <taxon>Ecdysozoa</taxon>
        <taxon>Arthropoda</taxon>
        <taxon>Hexapoda</taxon>
        <taxon>Insecta</taxon>
        <taxon>Pterygota</taxon>
        <taxon>Neoptera</taxon>
        <taxon>Paraneoptera</taxon>
        <taxon>Hemiptera</taxon>
        <taxon>Auchenorrhyncha</taxon>
        <taxon>Membracoidea</taxon>
        <taxon>Cicadellidae</taxon>
        <taxon>Cicadellinae</taxon>
        <taxon>Cicadellini</taxon>
        <taxon>Graphocephala</taxon>
    </lineage>
</organism>
<evidence type="ECO:0000313" key="2">
    <source>
        <dbReference type="EMBL" id="JAT39895.1"/>
    </source>
</evidence>
<protein>
    <submittedName>
        <fullName evidence="2">Uncharacterized protein</fullName>
    </submittedName>
</protein>
<feature type="non-terminal residue" evidence="2">
    <location>
        <position position="1"/>
    </location>
</feature>